<dbReference type="Proteomes" id="UP001472677">
    <property type="component" value="Unassembled WGS sequence"/>
</dbReference>
<protein>
    <submittedName>
        <fullName evidence="1">Uncharacterized protein</fullName>
    </submittedName>
</protein>
<evidence type="ECO:0000313" key="1">
    <source>
        <dbReference type="EMBL" id="KAK8546697.1"/>
    </source>
</evidence>
<keyword evidence="2" id="KW-1185">Reference proteome</keyword>
<comment type="caution">
    <text evidence="1">The sequence shown here is derived from an EMBL/GenBank/DDBJ whole genome shotgun (WGS) entry which is preliminary data.</text>
</comment>
<organism evidence="1 2">
    <name type="scientific">Hibiscus sabdariffa</name>
    <name type="common">roselle</name>
    <dbReference type="NCBI Taxonomy" id="183260"/>
    <lineage>
        <taxon>Eukaryota</taxon>
        <taxon>Viridiplantae</taxon>
        <taxon>Streptophyta</taxon>
        <taxon>Embryophyta</taxon>
        <taxon>Tracheophyta</taxon>
        <taxon>Spermatophyta</taxon>
        <taxon>Magnoliopsida</taxon>
        <taxon>eudicotyledons</taxon>
        <taxon>Gunneridae</taxon>
        <taxon>Pentapetalae</taxon>
        <taxon>rosids</taxon>
        <taxon>malvids</taxon>
        <taxon>Malvales</taxon>
        <taxon>Malvaceae</taxon>
        <taxon>Malvoideae</taxon>
        <taxon>Hibiscus</taxon>
    </lineage>
</organism>
<proteinExistence type="predicted"/>
<evidence type="ECO:0000313" key="2">
    <source>
        <dbReference type="Proteomes" id="UP001472677"/>
    </source>
</evidence>
<dbReference type="EMBL" id="JBBPBM010000023">
    <property type="protein sequence ID" value="KAK8546697.1"/>
    <property type="molecule type" value="Genomic_DNA"/>
</dbReference>
<gene>
    <name evidence="1" type="ORF">V6N12_027471</name>
</gene>
<accession>A0ABR2DUU4</accession>
<name>A0ABR2DUU4_9ROSI</name>
<reference evidence="1 2" key="1">
    <citation type="journal article" date="2024" name="G3 (Bethesda)">
        <title>Genome assembly of Hibiscus sabdariffa L. provides insights into metabolisms of medicinal natural products.</title>
        <authorList>
            <person name="Kim T."/>
        </authorList>
    </citation>
    <scope>NUCLEOTIDE SEQUENCE [LARGE SCALE GENOMIC DNA]</scope>
    <source>
        <strain evidence="1">TK-2024</strain>
        <tissue evidence="1">Old leaves</tissue>
    </source>
</reference>
<sequence>MAHGGEVQASNHALITQSEFINQTWNPVSLELKETEVRAYRTDPVQMWDFVHVLTPDKTDSVSSIISGRRND</sequence>